<gene>
    <name evidence="1" type="ORF">B296_00022712</name>
</gene>
<accession>A0A427AB50</accession>
<evidence type="ECO:0000313" key="1">
    <source>
        <dbReference type="EMBL" id="RRT73443.1"/>
    </source>
</evidence>
<protein>
    <submittedName>
        <fullName evidence="1">Uncharacterized protein</fullName>
    </submittedName>
</protein>
<reference evidence="1 2" key="1">
    <citation type="journal article" date="2014" name="Agronomy (Basel)">
        <title>A Draft Genome Sequence for Ensete ventricosum, the Drought-Tolerant Tree Against Hunger.</title>
        <authorList>
            <person name="Harrison J."/>
            <person name="Moore K.A."/>
            <person name="Paszkiewicz K."/>
            <person name="Jones T."/>
            <person name="Grant M."/>
            <person name="Ambacheew D."/>
            <person name="Muzemil S."/>
            <person name="Studholme D.J."/>
        </authorList>
    </citation>
    <scope>NUCLEOTIDE SEQUENCE [LARGE SCALE GENOMIC DNA]</scope>
</reference>
<organism evidence="1 2">
    <name type="scientific">Ensete ventricosum</name>
    <name type="common">Abyssinian banana</name>
    <name type="synonym">Musa ensete</name>
    <dbReference type="NCBI Taxonomy" id="4639"/>
    <lineage>
        <taxon>Eukaryota</taxon>
        <taxon>Viridiplantae</taxon>
        <taxon>Streptophyta</taxon>
        <taxon>Embryophyta</taxon>
        <taxon>Tracheophyta</taxon>
        <taxon>Spermatophyta</taxon>
        <taxon>Magnoliopsida</taxon>
        <taxon>Liliopsida</taxon>
        <taxon>Zingiberales</taxon>
        <taxon>Musaceae</taxon>
        <taxon>Ensete</taxon>
    </lineage>
</organism>
<comment type="caution">
    <text evidence="1">The sequence shown here is derived from an EMBL/GenBank/DDBJ whole genome shotgun (WGS) entry which is preliminary data.</text>
</comment>
<evidence type="ECO:0000313" key="2">
    <source>
        <dbReference type="Proteomes" id="UP000287651"/>
    </source>
</evidence>
<name>A0A427AB50_ENSVE</name>
<proteinExistence type="predicted"/>
<sequence length="68" mass="7514">MSWSYVGHVVAIVLDKSPIAYRQGHYSLVGCCVYPDMSPGGQLVDRRIARGYPEVGSSARRRLDVTES</sequence>
<dbReference type="EMBL" id="AMZH03003092">
    <property type="protein sequence ID" value="RRT73443.1"/>
    <property type="molecule type" value="Genomic_DNA"/>
</dbReference>
<dbReference type="AlphaFoldDB" id="A0A427AB50"/>
<dbReference type="Proteomes" id="UP000287651">
    <property type="component" value="Unassembled WGS sequence"/>
</dbReference>